<name>K6ZN45_9ALTE</name>
<keyword evidence="2" id="KW-1185">Reference proteome</keyword>
<comment type="caution">
    <text evidence="1">The sequence shown here is derived from an EMBL/GenBank/DDBJ whole genome shotgun (WGS) entry which is preliminary data.</text>
</comment>
<gene>
    <name evidence="1" type="ORF">GPLA_0826</name>
</gene>
<reference evidence="2" key="1">
    <citation type="journal article" date="2014" name="Environ. Microbiol.">
        <title>Comparative genomics of the marine bacterial genus Glaciecola reveals the high degree of genomic diversity and genomic characteristic for cold adaptation.</title>
        <authorList>
            <person name="Qin Q.L."/>
            <person name="Xie B.B."/>
            <person name="Yu Y."/>
            <person name="Shu Y.L."/>
            <person name="Rong J.C."/>
            <person name="Zhang Y.J."/>
            <person name="Zhao D.L."/>
            <person name="Chen X.L."/>
            <person name="Zhang X.Y."/>
            <person name="Chen B."/>
            <person name="Zhou B.C."/>
            <person name="Zhang Y.Z."/>
        </authorList>
    </citation>
    <scope>NUCLEOTIDE SEQUENCE [LARGE SCALE GENOMIC DNA]</scope>
    <source>
        <strain evidence="2">LMG 21857</strain>
    </source>
</reference>
<protein>
    <submittedName>
        <fullName evidence="1">Uncharacterized protein</fullName>
    </submittedName>
</protein>
<dbReference type="AlphaFoldDB" id="K6ZN45"/>
<dbReference type="STRING" id="1129793.GPLA_0826"/>
<sequence>MKAINNGAATLLSVSFLHNSKYICFETKDKGIILSPVY</sequence>
<evidence type="ECO:0000313" key="2">
    <source>
        <dbReference type="Proteomes" id="UP000006322"/>
    </source>
</evidence>
<accession>K6ZN45</accession>
<proteinExistence type="predicted"/>
<dbReference type="Proteomes" id="UP000006322">
    <property type="component" value="Unassembled WGS sequence"/>
</dbReference>
<evidence type="ECO:0000313" key="1">
    <source>
        <dbReference type="EMBL" id="GAC31742.1"/>
    </source>
</evidence>
<organism evidence="1 2">
    <name type="scientific">Paraglaciecola polaris LMG 21857</name>
    <dbReference type="NCBI Taxonomy" id="1129793"/>
    <lineage>
        <taxon>Bacteria</taxon>
        <taxon>Pseudomonadati</taxon>
        <taxon>Pseudomonadota</taxon>
        <taxon>Gammaproteobacteria</taxon>
        <taxon>Alteromonadales</taxon>
        <taxon>Alteromonadaceae</taxon>
        <taxon>Paraglaciecola</taxon>
    </lineage>
</organism>
<dbReference type="EMBL" id="BAER01000023">
    <property type="protein sequence ID" value="GAC31742.1"/>
    <property type="molecule type" value="Genomic_DNA"/>
</dbReference>